<keyword evidence="6 9" id="KW-1133">Transmembrane helix</keyword>
<comment type="subcellular location">
    <subcellularLocation>
        <location evidence="1 9">Cell inner membrane</location>
        <topology evidence="1 9">Multi-pass membrane protein</topology>
    </subcellularLocation>
</comment>
<evidence type="ECO:0000256" key="7">
    <source>
        <dbReference type="ARBA" id="ARBA00023136"/>
    </source>
</evidence>
<keyword evidence="5 9" id="KW-0812">Transmembrane</keyword>
<gene>
    <name evidence="11" type="ORF">NM961_16235</name>
</gene>
<evidence type="ECO:0000256" key="3">
    <source>
        <dbReference type="ARBA" id="ARBA00022475"/>
    </source>
</evidence>
<feature type="transmembrane region" description="Helical" evidence="9">
    <location>
        <begin position="18"/>
        <end position="38"/>
    </location>
</feature>
<dbReference type="InterPro" id="IPR055348">
    <property type="entry name" value="DctQ"/>
</dbReference>
<organism evidence="11 12">
    <name type="scientific">Tahibacter harae</name>
    <dbReference type="NCBI Taxonomy" id="2963937"/>
    <lineage>
        <taxon>Bacteria</taxon>
        <taxon>Pseudomonadati</taxon>
        <taxon>Pseudomonadota</taxon>
        <taxon>Gammaproteobacteria</taxon>
        <taxon>Lysobacterales</taxon>
        <taxon>Rhodanobacteraceae</taxon>
        <taxon>Tahibacter</taxon>
    </lineage>
</organism>
<dbReference type="Pfam" id="PF04290">
    <property type="entry name" value="DctQ"/>
    <property type="match status" value="1"/>
</dbReference>
<evidence type="ECO:0000256" key="4">
    <source>
        <dbReference type="ARBA" id="ARBA00022519"/>
    </source>
</evidence>
<feature type="domain" description="Tripartite ATP-independent periplasmic transporters DctQ component" evidence="10">
    <location>
        <begin position="27"/>
        <end position="151"/>
    </location>
</feature>
<evidence type="ECO:0000313" key="12">
    <source>
        <dbReference type="Proteomes" id="UP001165498"/>
    </source>
</evidence>
<accession>A0ABT1QVF5</accession>
<comment type="caution">
    <text evidence="11">The sequence shown here is derived from an EMBL/GenBank/DDBJ whole genome shotgun (WGS) entry which is preliminary data.</text>
</comment>
<sequence length="167" mass="18278">MSTGFQRNLARLHRFEDWVLTVLVIGMVLLAGAQILLRNLFDGGFPWAEPVLRALVLWSAMLGAVIATREDQHIGLDFIARFVGGMKLRVARFIALAFAAALCALMAWHSWALVQLDLEGGTEGVLGIPAWALELILPLGFALMAVRFLIRSLLPPRAHEVLPEAGA</sequence>
<keyword evidence="3" id="KW-1003">Cell membrane</keyword>
<dbReference type="EMBL" id="JANFQO010000015">
    <property type="protein sequence ID" value="MCQ4166268.1"/>
    <property type="molecule type" value="Genomic_DNA"/>
</dbReference>
<keyword evidence="2 9" id="KW-0813">Transport</keyword>
<evidence type="ECO:0000256" key="5">
    <source>
        <dbReference type="ARBA" id="ARBA00022692"/>
    </source>
</evidence>
<keyword evidence="7 9" id="KW-0472">Membrane</keyword>
<dbReference type="Proteomes" id="UP001165498">
    <property type="component" value="Unassembled WGS sequence"/>
</dbReference>
<evidence type="ECO:0000313" key="11">
    <source>
        <dbReference type="EMBL" id="MCQ4166268.1"/>
    </source>
</evidence>
<evidence type="ECO:0000256" key="8">
    <source>
        <dbReference type="ARBA" id="ARBA00038436"/>
    </source>
</evidence>
<evidence type="ECO:0000256" key="1">
    <source>
        <dbReference type="ARBA" id="ARBA00004429"/>
    </source>
</evidence>
<feature type="transmembrane region" description="Helical" evidence="9">
    <location>
        <begin position="50"/>
        <end position="69"/>
    </location>
</feature>
<evidence type="ECO:0000256" key="9">
    <source>
        <dbReference type="RuleBase" id="RU369079"/>
    </source>
</evidence>
<reference evidence="11" key="1">
    <citation type="submission" date="2022-07" db="EMBL/GenBank/DDBJ databases">
        <title>Tahibacter sp., a new gammaproteobacterium isolated from the silt sample collected at pig farm.</title>
        <authorList>
            <person name="Chen H."/>
        </authorList>
    </citation>
    <scope>NUCLEOTIDE SEQUENCE</scope>
    <source>
        <strain evidence="11">P2K</strain>
    </source>
</reference>
<protein>
    <recommendedName>
        <fullName evidence="9">TRAP transporter small permease protein</fullName>
    </recommendedName>
</protein>
<evidence type="ECO:0000256" key="6">
    <source>
        <dbReference type="ARBA" id="ARBA00022989"/>
    </source>
</evidence>
<keyword evidence="12" id="KW-1185">Reference proteome</keyword>
<dbReference type="RefSeq" id="WP_255915460.1">
    <property type="nucleotide sequence ID" value="NZ_JANFQO010000015.1"/>
</dbReference>
<feature type="transmembrane region" description="Helical" evidence="9">
    <location>
        <begin position="128"/>
        <end position="150"/>
    </location>
</feature>
<comment type="similarity">
    <text evidence="8 9">Belongs to the TRAP transporter small permease family.</text>
</comment>
<comment type="subunit">
    <text evidence="9">The complex comprises the extracytoplasmic solute receptor protein and the two transmembrane proteins.</text>
</comment>
<dbReference type="PANTHER" id="PTHR35011">
    <property type="entry name" value="2,3-DIKETO-L-GULONATE TRAP TRANSPORTER SMALL PERMEASE PROTEIN YIAM"/>
    <property type="match status" value="1"/>
</dbReference>
<feature type="transmembrane region" description="Helical" evidence="9">
    <location>
        <begin position="90"/>
        <end position="108"/>
    </location>
</feature>
<keyword evidence="4 9" id="KW-0997">Cell inner membrane</keyword>
<name>A0ABT1QVF5_9GAMM</name>
<comment type="function">
    <text evidence="9">Part of the tripartite ATP-independent periplasmic (TRAP) transport system.</text>
</comment>
<dbReference type="InterPro" id="IPR007387">
    <property type="entry name" value="TRAP_DctQ"/>
</dbReference>
<evidence type="ECO:0000259" key="10">
    <source>
        <dbReference type="Pfam" id="PF04290"/>
    </source>
</evidence>
<proteinExistence type="inferred from homology"/>
<dbReference type="PANTHER" id="PTHR35011:SF2">
    <property type="entry name" value="2,3-DIKETO-L-GULONATE TRAP TRANSPORTER SMALL PERMEASE PROTEIN YIAM"/>
    <property type="match status" value="1"/>
</dbReference>
<evidence type="ECO:0000256" key="2">
    <source>
        <dbReference type="ARBA" id="ARBA00022448"/>
    </source>
</evidence>